<dbReference type="Pfam" id="PF07703">
    <property type="entry name" value="A2M_BRD"/>
    <property type="match status" value="1"/>
</dbReference>
<dbReference type="Pfam" id="PF00207">
    <property type="entry name" value="A2M"/>
    <property type="match status" value="1"/>
</dbReference>
<dbReference type="Gene3D" id="2.60.40.1930">
    <property type="match status" value="1"/>
</dbReference>
<evidence type="ECO:0000256" key="1">
    <source>
        <dbReference type="ARBA" id="ARBA00010556"/>
    </source>
</evidence>
<feature type="domain" description="Alpha-2-macroglobulin" evidence="3">
    <location>
        <begin position="1229"/>
        <end position="1319"/>
    </location>
</feature>
<dbReference type="SMART" id="SM01359">
    <property type="entry name" value="A2M_N_2"/>
    <property type="match status" value="1"/>
</dbReference>
<dbReference type="InterPro" id="IPR002890">
    <property type="entry name" value="MG2"/>
</dbReference>
<dbReference type="EMBL" id="BMWP01000002">
    <property type="protein sequence ID" value="GGW23962.1"/>
    <property type="molecule type" value="Genomic_DNA"/>
</dbReference>
<dbReference type="Proteomes" id="UP000634668">
    <property type="component" value="Unassembled WGS sequence"/>
</dbReference>
<comment type="similarity">
    <text evidence="1">Belongs to the protease inhibitor I39 (alpha-2-macroglobulin) family. Bacterial alpha-2-macroglobulin subfamily.</text>
</comment>
<proteinExistence type="inferred from homology"/>
<dbReference type="SMART" id="SM01360">
    <property type="entry name" value="A2M"/>
    <property type="match status" value="1"/>
</dbReference>
<dbReference type="Pfam" id="PF17973">
    <property type="entry name" value="bMG10"/>
    <property type="match status" value="1"/>
</dbReference>
<evidence type="ECO:0000259" key="3">
    <source>
        <dbReference type="SMART" id="SM01360"/>
    </source>
</evidence>
<dbReference type="PANTHER" id="PTHR40094">
    <property type="entry name" value="ALPHA-2-MACROGLOBULIN HOMOLOG"/>
    <property type="match status" value="1"/>
</dbReference>
<evidence type="ECO:0000313" key="4">
    <source>
        <dbReference type="EMBL" id="GGW23962.1"/>
    </source>
</evidence>
<name>A0A918IP77_9FLAO</name>
<organism evidence="4 5">
    <name type="scientific">Arenibacter certesii</name>
    <dbReference type="NCBI Taxonomy" id="228955"/>
    <lineage>
        <taxon>Bacteria</taxon>
        <taxon>Pseudomonadati</taxon>
        <taxon>Bacteroidota</taxon>
        <taxon>Flavobacteriia</taxon>
        <taxon>Flavobacteriales</taxon>
        <taxon>Flavobacteriaceae</taxon>
        <taxon>Arenibacter</taxon>
    </lineage>
</organism>
<dbReference type="GO" id="GO:0004866">
    <property type="term" value="F:endopeptidase inhibitor activity"/>
    <property type="evidence" value="ECO:0007669"/>
    <property type="project" value="InterPro"/>
</dbReference>
<gene>
    <name evidence="4" type="ORF">GCM10007383_05540</name>
</gene>
<feature type="domain" description="Alpha-2-macroglobulin bait region" evidence="2">
    <location>
        <begin position="955"/>
        <end position="1095"/>
    </location>
</feature>
<dbReference type="Gene3D" id="1.50.10.20">
    <property type="match status" value="1"/>
</dbReference>
<dbReference type="InterPro" id="IPR008930">
    <property type="entry name" value="Terpenoid_cyclase/PrenylTrfase"/>
</dbReference>
<reference evidence="4" key="2">
    <citation type="submission" date="2020-09" db="EMBL/GenBank/DDBJ databases">
        <authorList>
            <person name="Sun Q."/>
            <person name="Kim S."/>
        </authorList>
    </citation>
    <scope>NUCLEOTIDE SEQUENCE</scope>
    <source>
        <strain evidence="4">KCTC 12113</strain>
    </source>
</reference>
<dbReference type="InterPro" id="IPR001599">
    <property type="entry name" value="Macroglobln_a2"/>
</dbReference>
<keyword evidence="5" id="KW-1185">Reference proteome</keyword>
<dbReference type="Pfam" id="PF01835">
    <property type="entry name" value="MG2"/>
    <property type="match status" value="1"/>
</dbReference>
<comment type="caution">
    <text evidence="4">The sequence shown here is derived from an EMBL/GenBank/DDBJ whole genome shotgun (WGS) entry which is preliminary data.</text>
</comment>
<dbReference type="PANTHER" id="PTHR40094:SF1">
    <property type="entry name" value="UBIQUITIN DOMAIN-CONTAINING PROTEIN"/>
    <property type="match status" value="1"/>
</dbReference>
<protein>
    <submittedName>
        <fullName evidence="4">Alpha-2-macroglobulin</fullName>
    </submittedName>
</protein>
<reference evidence="4" key="1">
    <citation type="journal article" date="2014" name="Int. J. Syst. Evol. Microbiol.">
        <title>Complete genome sequence of Corynebacterium casei LMG S-19264T (=DSM 44701T), isolated from a smear-ripened cheese.</title>
        <authorList>
            <consortium name="US DOE Joint Genome Institute (JGI-PGF)"/>
            <person name="Walter F."/>
            <person name="Albersmeier A."/>
            <person name="Kalinowski J."/>
            <person name="Ruckert C."/>
        </authorList>
    </citation>
    <scope>NUCLEOTIDE SEQUENCE</scope>
    <source>
        <strain evidence="4">KCTC 12113</strain>
    </source>
</reference>
<evidence type="ECO:0000313" key="5">
    <source>
        <dbReference type="Proteomes" id="UP000634668"/>
    </source>
</evidence>
<dbReference type="InterPro" id="IPR051802">
    <property type="entry name" value="YfhM-like"/>
</dbReference>
<sequence>MAQSQEPTSNYDVLWQQVEKLEKETMTKSALEVVNKISAKAKKENQKSQIVKSLLYSSKYSLTLEEEAQLNIITDFKVQIAASSEPVKNILEGYLANLYWQYFQQNRYRFYERTKTEAKIDSTDFRTWDLTTLFNEIGNHFEASLENPSLLQKLPVQQFNEILEKQKESEKYRPTLFDLLAHNALDFFSRSENSISQPADKFQLDNADVLCDAKQFVQQEFNPKEKISPQAKALQIYQQLVAFHSSDTSIEALIDVDIARLKFIRENAVFPNIEDQYIEVLQNSAEAYKGDENGALYRYEIALALHENGNTYHPTTNVAPRWKQKEALEIGESVIAQFPNSKAAEKCNVLKSQILATSLQLTAEMHIPVNSPSRLLVNYKNISQLQLSAHKVTIKELKALNELYPQEKKLAFIKKLAIERQWESSLTNEKDYQNHSTEIILPELPNGYFVLLAIPKGSNDNNYSFSPIQVTDIALVESTTNDFNNYQVTDRNNGSPIARAKVKFTYQSNYNKPFVTKTMTTDDMGMVTLPRNSSYKNSISAEVTHNGQVAYFNEFYVPNKYNSDQKETTYPCFLLTDRSIYRPGQTLYFKGIALKRSDDNSEILTQANIRVLLKDVNQQEVSAHEFKTNDYGSFSGEFIIPSNGLTGEFYLEVSSTEFNIKGHQTISVEEYKRPKFETTFEPITDTYRLNDSIKVTGKAMGYAGSNITNAQVKYTVKRIVNFPIWYGRHLPIYRGTPQEIAQGSTTTDYQGKYVINFKAIPDLSVPKQNMPIFNYEVTADITDLNGETQSTTTTVSVGYHALTAKVKIADLINRNIKKQELNITTHNLNGQFIPTKGTLKMYKLNGPDHVLRARSWTAPDYSGFKEETFKELFPHEAFGDEDDSSQWENGELVWEDHFDTEKSKKIDLALKKKWTSGKYRIELSTKDRFGEEVEDIAYTTLYSNSDKTLADNQLFQIKTDKTSYAVGDQVILSMGSAAKDLTVSLFVEKDRKIVATHKIKLNNNIKTIKLPVTKEDLGGFSITYSFSAFNSFQNGNITIPVPFPNKDLQIETVSFRDKIKPGTDETWSFKVKGSKGNGLTAEIMASMYDASLDAFKPHSWDFSPYQQKNYYSNFYMNPSKSFSVTSFSSYADYNQNNNHSSQLYDSFNWFGLHFGYGIVIRDRMMMKSSAPLAVMEDATEAESLNESVVVGFGKEISQNKVGNISVPIEEDKNKSEFGDIQIRKNLQETAFFFPQLLTDKEGNVSFNFTTPEALTQWKLQLLAHTKSLESATSTFSSVTQKELMIIPNAPRFLREGDQITFSSKISNLTDKELVGKAHIELIDAVTGKAISKELLLSRTASPSDLTTKEFNVNGNGNTEVSWTIKIPEGVQAVQYKVMAVAGNYSDGEQNILPVLSNRTLVTETLPMYVNGNQTKDFTLDKLKNVNSSTLKHHQLSLEITSNPAWYALQALPYLMEYPYDCSEQIFSRYYANSLGAHIANSNPRIQEVFKQWTNSDALLSNLEKNQELKSILIQETPWLRDAQSETEQKKRIALLFDLNKLKNDQQNSLRQLQQNQMASGGWAWFNGGRENRFITQHIIIGFGHLNKLTSANVRGNASAFDGNDNQETQEMISKAITYLDAEFLAEYERMKKHATDLSKDHLSATQLHYLYMRSFFPDHKMSRKASEIKEYYLDQAQQYWTNKSLYSKGLLSLVLYRNNHIPTAKKIILALEENSITSEEMGMYWKENTASWHWHQAPIETQSLLIEAFSEIHNDTKKIELLKLWLLKDKQTNHWKTTKATTEAVYALLLQGSDWLSVSEGVDILIGGKKIDPAKFENVTVEAGTGYFKTSWSGAEITHEMAKVQLTKKSEGSAWGSLTWQYFEDLDKITSAATPLKLKKRVFRKNNTATGEELSEITNKTELNVGDLVRVRIELRSDRGMEFVHMKDMRASGLEPTTVLSSYKWQDGLGYYENVKDASVNFFFDYLPKGVFIFEYDLRVNNAGDFSNGITTIQSMYAPEFSSHSEGVRIQVN</sequence>
<dbReference type="InterPro" id="IPR011625">
    <property type="entry name" value="A2M_N_BRD"/>
</dbReference>
<dbReference type="SUPFAM" id="SSF48239">
    <property type="entry name" value="Terpenoid cyclases/Protein prenyltransferases"/>
    <property type="match status" value="1"/>
</dbReference>
<evidence type="ECO:0000259" key="2">
    <source>
        <dbReference type="SMART" id="SM01359"/>
    </source>
</evidence>
<dbReference type="InterPro" id="IPR041246">
    <property type="entry name" value="Bact_MG10"/>
</dbReference>
<accession>A0A918IP77</accession>